<evidence type="ECO:0000313" key="1">
    <source>
        <dbReference type="EMBL" id="SHN23193.1"/>
    </source>
</evidence>
<sequence>MPTERPVSWTPAYPALCQLLDAAIEAARTSPRPTADVTALRRVRRDLVQMDNGHLPYPDSQLVWSPHAAFRLVRQIITAAPLGHPAVGTVLRLAADIADQNAAARTTATSTKES</sequence>
<dbReference type="EMBL" id="FRBI01000027">
    <property type="protein sequence ID" value="SHN23193.1"/>
    <property type="molecule type" value="Genomic_DNA"/>
</dbReference>
<name>A0A1M7PZC4_9ACTN</name>
<protein>
    <submittedName>
        <fullName evidence="1">Uncharacterized protein</fullName>
    </submittedName>
</protein>
<keyword evidence="2" id="KW-1185">Reference proteome</keyword>
<dbReference type="Proteomes" id="UP000184111">
    <property type="component" value="Unassembled WGS sequence"/>
</dbReference>
<proteinExistence type="predicted"/>
<evidence type="ECO:0000313" key="2">
    <source>
        <dbReference type="Proteomes" id="UP000184111"/>
    </source>
</evidence>
<accession>A0A1M7PZC4</accession>
<dbReference type="AlphaFoldDB" id="A0A1M7PZC4"/>
<organism evidence="1 2">
    <name type="scientific">Actinacidiphila paucisporea</name>
    <dbReference type="NCBI Taxonomy" id="310782"/>
    <lineage>
        <taxon>Bacteria</taxon>
        <taxon>Bacillati</taxon>
        <taxon>Actinomycetota</taxon>
        <taxon>Actinomycetes</taxon>
        <taxon>Kitasatosporales</taxon>
        <taxon>Streptomycetaceae</taxon>
        <taxon>Actinacidiphila</taxon>
    </lineage>
</organism>
<reference evidence="1 2" key="1">
    <citation type="submission" date="2016-11" db="EMBL/GenBank/DDBJ databases">
        <authorList>
            <person name="Jaros S."/>
            <person name="Januszkiewicz K."/>
            <person name="Wedrychowicz H."/>
        </authorList>
    </citation>
    <scope>NUCLEOTIDE SEQUENCE [LARGE SCALE GENOMIC DNA]</scope>
    <source>
        <strain evidence="1 2">CGMCC 4.2025</strain>
    </source>
</reference>
<dbReference type="RefSeq" id="WP_073502069.1">
    <property type="nucleotide sequence ID" value="NZ_FRBI01000027.1"/>
</dbReference>
<gene>
    <name evidence="1" type="ORF">SAMN05216499_12784</name>
</gene>